<dbReference type="InterPro" id="IPR058627">
    <property type="entry name" value="MdtA-like_C"/>
</dbReference>
<dbReference type="Proteomes" id="UP000240971">
    <property type="component" value="Unassembled WGS sequence"/>
</dbReference>
<dbReference type="PROSITE" id="PS51257">
    <property type="entry name" value="PROKAR_LIPOPROTEIN"/>
    <property type="match status" value="1"/>
</dbReference>
<dbReference type="InterPro" id="IPR058639">
    <property type="entry name" value="BSH_YknX-like"/>
</dbReference>
<gene>
    <name evidence="7" type="ORF">CLV51_10998</name>
</gene>
<sequence length="363" mass="40597">MKTMKILFSAILVIFMLASCKSKWDKTQPVVENISESVYASGIIKSRHQYQVYSKVNGLIVSIAVTEGDTVKKGDPILKVLNETSELNTENARLSAAYAAVSANTDKLNELKINIDLAKVKLANDSLLLFRQRSLWQQQIGSLHQVEQAELAYKSSLTAYNAAVFKYNDLQKQLNFTAKQSSKNLQISTTMSNDYTVKSDINGKVYSVLKKAGEMVNTQAPVAIIGDASDFYLELQADEYDIARIRLGQKVLITLDSYKGQAFEATVEKIYPIMNERSRSFTVDARFVTQPPVIYPNLTLEANIIIQTKDKALTIPRNYLVEDAYVLLENKEKRKVTTGLKDYQKVEIVSGLTAGDVIIKPVK</sequence>
<dbReference type="Pfam" id="PF25984">
    <property type="entry name" value="BSH_YknX"/>
    <property type="match status" value="1"/>
</dbReference>
<dbReference type="RefSeq" id="WP_245898972.1">
    <property type="nucleotide sequence ID" value="NZ_PYAW01000009.1"/>
</dbReference>
<dbReference type="AlphaFoldDB" id="A0A2P8HA65"/>
<dbReference type="SUPFAM" id="SSF111369">
    <property type="entry name" value="HlyD-like secretion proteins"/>
    <property type="match status" value="1"/>
</dbReference>
<dbReference type="Pfam" id="PF25967">
    <property type="entry name" value="RND-MFP_C"/>
    <property type="match status" value="1"/>
</dbReference>
<keyword evidence="8" id="KW-1185">Reference proteome</keyword>
<evidence type="ECO:0000259" key="6">
    <source>
        <dbReference type="Pfam" id="PF25984"/>
    </source>
</evidence>
<dbReference type="PANTHER" id="PTHR32347">
    <property type="entry name" value="EFFLUX SYSTEM COMPONENT YKNX-RELATED"/>
    <property type="match status" value="1"/>
</dbReference>
<dbReference type="InterPro" id="IPR058792">
    <property type="entry name" value="Beta-barrel_RND_2"/>
</dbReference>
<organism evidence="7 8">
    <name type="scientific">Chitinophaga niastensis</name>
    <dbReference type="NCBI Taxonomy" id="536980"/>
    <lineage>
        <taxon>Bacteria</taxon>
        <taxon>Pseudomonadati</taxon>
        <taxon>Bacteroidota</taxon>
        <taxon>Chitinophagia</taxon>
        <taxon>Chitinophagales</taxon>
        <taxon>Chitinophagaceae</taxon>
        <taxon>Chitinophaga</taxon>
    </lineage>
</organism>
<dbReference type="PANTHER" id="PTHR32347:SF14">
    <property type="entry name" value="EFFLUX SYSTEM COMPONENT YKNX-RELATED"/>
    <property type="match status" value="1"/>
</dbReference>
<keyword evidence="3" id="KW-0732">Signal</keyword>
<proteinExistence type="predicted"/>
<protein>
    <submittedName>
        <fullName evidence="7">Multidrug efflux pump subunit AcrA (Membrane-fusion protein)</fullName>
    </submittedName>
</protein>
<feature type="domain" description="Multidrug resistance protein MdtA-like C-terminal permuted SH3" evidence="5">
    <location>
        <begin position="329"/>
        <end position="359"/>
    </location>
</feature>
<evidence type="ECO:0000256" key="3">
    <source>
        <dbReference type="SAM" id="SignalP"/>
    </source>
</evidence>
<evidence type="ECO:0000259" key="4">
    <source>
        <dbReference type="Pfam" id="PF25954"/>
    </source>
</evidence>
<keyword evidence="2" id="KW-0175">Coiled coil</keyword>
<comment type="subcellular location">
    <subcellularLocation>
        <location evidence="1">Cell envelope</location>
    </subcellularLocation>
</comment>
<comment type="caution">
    <text evidence="7">The sequence shown here is derived from an EMBL/GenBank/DDBJ whole genome shotgun (WGS) entry which is preliminary data.</text>
</comment>
<feature type="signal peptide" evidence="3">
    <location>
        <begin position="1"/>
        <end position="20"/>
    </location>
</feature>
<reference evidence="7 8" key="1">
    <citation type="submission" date="2018-03" db="EMBL/GenBank/DDBJ databases">
        <title>Genomic Encyclopedia of Archaeal and Bacterial Type Strains, Phase II (KMG-II): from individual species to whole genera.</title>
        <authorList>
            <person name="Goeker M."/>
        </authorList>
    </citation>
    <scope>NUCLEOTIDE SEQUENCE [LARGE SCALE GENOMIC DNA]</scope>
    <source>
        <strain evidence="7 8">DSM 24859</strain>
    </source>
</reference>
<accession>A0A2P8HA65</accession>
<feature type="chain" id="PRO_5015177034" evidence="3">
    <location>
        <begin position="21"/>
        <end position="363"/>
    </location>
</feature>
<dbReference type="EMBL" id="PYAW01000009">
    <property type="protein sequence ID" value="PSL43104.1"/>
    <property type="molecule type" value="Genomic_DNA"/>
</dbReference>
<feature type="domain" description="YknX-like barrel-sandwich hybrid" evidence="6">
    <location>
        <begin position="53"/>
        <end position="222"/>
    </location>
</feature>
<dbReference type="Gene3D" id="2.40.30.170">
    <property type="match status" value="1"/>
</dbReference>
<dbReference type="Pfam" id="PF25954">
    <property type="entry name" value="Beta-barrel_RND_2"/>
    <property type="match status" value="1"/>
</dbReference>
<feature type="domain" description="CusB-like beta-barrel" evidence="4">
    <location>
        <begin position="233"/>
        <end position="284"/>
    </location>
</feature>
<dbReference type="Gene3D" id="2.40.420.20">
    <property type="match status" value="1"/>
</dbReference>
<dbReference type="GO" id="GO:0030313">
    <property type="term" value="C:cell envelope"/>
    <property type="evidence" value="ECO:0007669"/>
    <property type="project" value="UniProtKB-SubCell"/>
</dbReference>
<dbReference type="Gene3D" id="2.40.50.100">
    <property type="match status" value="1"/>
</dbReference>
<evidence type="ECO:0000313" key="8">
    <source>
        <dbReference type="Proteomes" id="UP000240971"/>
    </source>
</evidence>
<evidence type="ECO:0000259" key="5">
    <source>
        <dbReference type="Pfam" id="PF25967"/>
    </source>
</evidence>
<evidence type="ECO:0000256" key="2">
    <source>
        <dbReference type="ARBA" id="ARBA00023054"/>
    </source>
</evidence>
<evidence type="ECO:0000313" key="7">
    <source>
        <dbReference type="EMBL" id="PSL43104.1"/>
    </source>
</evidence>
<evidence type="ECO:0000256" key="1">
    <source>
        <dbReference type="ARBA" id="ARBA00004196"/>
    </source>
</evidence>
<name>A0A2P8HA65_CHINA</name>
<dbReference type="InterPro" id="IPR050465">
    <property type="entry name" value="UPF0194_transport"/>
</dbReference>